<dbReference type="PANTHER" id="PTHR43673:SF2">
    <property type="entry name" value="NITROREDUCTASE"/>
    <property type="match status" value="1"/>
</dbReference>
<dbReference type="GO" id="GO:0016491">
    <property type="term" value="F:oxidoreductase activity"/>
    <property type="evidence" value="ECO:0007669"/>
    <property type="project" value="UniProtKB-KW"/>
</dbReference>
<keyword evidence="4" id="KW-0288">FMN</keyword>
<evidence type="ECO:0000259" key="6">
    <source>
        <dbReference type="Pfam" id="PF00881"/>
    </source>
</evidence>
<keyword evidence="8" id="KW-1185">Reference proteome</keyword>
<keyword evidence="5" id="KW-0560">Oxidoreductase</keyword>
<evidence type="ECO:0000256" key="4">
    <source>
        <dbReference type="ARBA" id="ARBA00022643"/>
    </source>
</evidence>
<proteinExistence type="inferred from homology"/>
<dbReference type="Pfam" id="PF00881">
    <property type="entry name" value="Nitroreductase"/>
    <property type="match status" value="2"/>
</dbReference>
<protein>
    <submittedName>
        <fullName evidence="7">Nitroreductase</fullName>
    </submittedName>
</protein>
<accession>A0A1M6C517</accession>
<dbReference type="Gene3D" id="3.40.109.10">
    <property type="entry name" value="NADH Oxidase"/>
    <property type="match status" value="1"/>
</dbReference>
<dbReference type="InterPro" id="IPR029479">
    <property type="entry name" value="Nitroreductase"/>
</dbReference>
<evidence type="ECO:0000313" key="7">
    <source>
        <dbReference type="EMBL" id="SHI56110.1"/>
    </source>
</evidence>
<dbReference type="PANTHER" id="PTHR43673">
    <property type="entry name" value="NAD(P)H NITROREDUCTASE YDGI-RELATED"/>
    <property type="match status" value="1"/>
</dbReference>
<sequence length="175" mass="19348">MLDLLYKRRSIRKYASEKLDVDTVQLLLGAALLSPSSRGFQPWQFVAVDDPEVLTQLASCKKGAGFLKDAALGIVILADPEKSDVWIEDASIAATILHLTSASLGLGSCWIQIRERQFSESETAEQNIRRILGIPENLKVTSIISIGYPDEFKSPHVEGDLGFDKVHLNKYGSKF</sequence>
<dbReference type="EMBL" id="FQXJ01000020">
    <property type="protein sequence ID" value="SHI56110.1"/>
    <property type="molecule type" value="Genomic_DNA"/>
</dbReference>
<dbReference type="CDD" id="cd02151">
    <property type="entry name" value="nitroreductase"/>
    <property type="match status" value="1"/>
</dbReference>
<dbReference type="OrthoDB" id="9783470at2"/>
<evidence type="ECO:0000256" key="1">
    <source>
        <dbReference type="ARBA" id="ARBA00001917"/>
    </source>
</evidence>
<feature type="domain" description="Nitroreductase" evidence="6">
    <location>
        <begin position="6"/>
        <end position="58"/>
    </location>
</feature>
<feature type="domain" description="Nitroreductase" evidence="6">
    <location>
        <begin position="59"/>
        <end position="148"/>
    </location>
</feature>
<evidence type="ECO:0000256" key="5">
    <source>
        <dbReference type="ARBA" id="ARBA00023002"/>
    </source>
</evidence>
<dbReference type="STRING" id="1121420.SAMN02746098_04285"/>
<evidence type="ECO:0000256" key="3">
    <source>
        <dbReference type="ARBA" id="ARBA00022630"/>
    </source>
</evidence>
<evidence type="ECO:0000313" key="8">
    <source>
        <dbReference type="Proteomes" id="UP000183954"/>
    </source>
</evidence>
<dbReference type="InterPro" id="IPR000415">
    <property type="entry name" value="Nitroreductase-like"/>
</dbReference>
<organism evidence="7 8">
    <name type="scientific">Desulfosporosinus lacus DSM 15449</name>
    <dbReference type="NCBI Taxonomy" id="1121420"/>
    <lineage>
        <taxon>Bacteria</taxon>
        <taxon>Bacillati</taxon>
        <taxon>Bacillota</taxon>
        <taxon>Clostridia</taxon>
        <taxon>Eubacteriales</taxon>
        <taxon>Desulfitobacteriaceae</taxon>
        <taxon>Desulfosporosinus</taxon>
    </lineage>
</organism>
<dbReference type="AlphaFoldDB" id="A0A1M6C517"/>
<gene>
    <name evidence="7" type="ORF">SAMN02746098_04285</name>
</gene>
<dbReference type="Proteomes" id="UP000183954">
    <property type="component" value="Unassembled WGS sequence"/>
</dbReference>
<dbReference type="SUPFAM" id="SSF55469">
    <property type="entry name" value="FMN-dependent nitroreductase-like"/>
    <property type="match status" value="1"/>
</dbReference>
<keyword evidence="3" id="KW-0285">Flavoprotein</keyword>
<reference evidence="8" key="1">
    <citation type="submission" date="2016-11" db="EMBL/GenBank/DDBJ databases">
        <authorList>
            <person name="Varghese N."/>
            <person name="Submissions S."/>
        </authorList>
    </citation>
    <scope>NUCLEOTIDE SEQUENCE [LARGE SCALE GENOMIC DNA]</scope>
    <source>
        <strain evidence="8">DSM 15449</strain>
    </source>
</reference>
<name>A0A1M6C517_9FIRM</name>
<comment type="similarity">
    <text evidence="2">Belongs to the nitroreductase family.</text>
</comment>
<evidence type="ECO:0000256" key="2">
    <source>
        <dbReference type="ARBA" id="ARBA00007118"/>
    </source>
</evidence>
<comment type="cofactor">
    <cofactor evidence="1">
        <name>FMN</name>
        <dbReference type="ChEBI" id="CHEBI:58210"/>
    </cofactor>
</comment>
<dbReference type="RefSeq" id="WP_073032031.1">
    <property type="nucleotide sequence ID" value="NZ_FQXJ01000020.1"/>
</dbReference>